<dbReference type="Pfam" id="PF08534">
    <property type="entry name" value="Redoxin"/>
    <property type="match status" value="1"/>
</dbReference>
<dbReference type="EMBL" id="SJPF01000006">
    <property type="protein sequence ID" value="TWT30087.1"/>
    <property type="molecule type" value="Genomic_DNA"/>
</dbReference>
<keyword evidence="2" id="KW-0201">Cytochrome c-type biogenesis</keyword>
<evidence type="ECO:0000313" key="9">
    <source>
        <dbReference type="Proteomes" id="UP000318878"/>
    </source>
</evidence>
<dbReference type="PANTHER" id="PTHR42852">
    <property type="entry name" value="THIOL:DISULFIDE INTERCHANGE PROTEIN DSBE"/>
    <property type="match status" value="1"/>
</dbReference>
<evidence type="ECO:0000256" key="6">
    <source>
        <dbReference type="SAM" id="SignalP"/>
    </source>
</evidence>
<sequence precursor="true">MRKFHFLPWLPYMAVSSAACAVLSFAGCGGGGDAPAANVPAPAANSAADNSTPPAATQAANPVRPAQVSAPATGNPAATQNPKAGGTNQLAMKQPGDGAAPVMPAPISAAELDAQVDINKVPQNDPVELLRYMKAVGETSFPNTASQEELHGFANKVYTNTMEAADRLLALPNATSEQRRDALQFKFHSYEVLAKINPDQAEKLIADRTALAQKLTQDPDRMIRTFGMLYMFEYMLQDFASGKQELGSMVKEDALAIIGDPAASTQHLQVAMNAANVFGQMGHSDVAVEILTNARQTFARSQDKELADASAGLDDHILQWKIFGAMMDAANGDDVRGQEMLQLMQQLVDSFGKESLEPVSTIQAIEQKMEEFNRMELAKAVNDLLLANYSNHPNKQVAAAIRESATSANKRLALIGNPLPLVGANLDGSPFDWSQYRGRYVLIDFWATWCGPCLAEIPNIQENFVKYRERGFEVVGVNLDEDPKALEAFFTKRQLPWTTVISNDPTKVGFENVNAVHCGVDGIPFLVLVDPEGKVIEINPRGERLGEVLESIFSQQAPAGGGAAAAAANAGGQPLR</sequence>
<protein>
    <submittedName>
        <fullName evidence="8">Thiol-disulfide oxidoreductase ResA</fullName>
    </submittedName>
</protein>
<feature type="domain" description="Thioredoxin" evidence="7">
    <location>
        <begin position="413"/>
        <end position="558"/>
    </location>
</feature>
<evidence type="ECO:0000256" key="3">
    <source>
        <dbReference type="ARBA" id="ARBA00023157"/>
    </source>
</evidence>
<comment type="subcellular location">
    <subcellularLocation>
        <location evidence="1">Cell envelope</location>
    </subcellularLocation>
</comment>
<evidence type="ECO:0000259" key="7">
    <source>
        <dbReference type="PROSITE" id="PS51352"/>
    </source>
</evidence>
<dbReference type="InterPro" id="IPR017937">
    <property type="entry name" value="Thioredoxin_CS"/>
</dbReference>
<dbReference type="InterPro" id="IPR036249">
    <property type="entry name" value="Thioredoxin-like_sf"/>
</dbReference>
<name>A0A5C5UX00_9BACT</name>
<dbReference type="SUPFAM" id="SSF52833">
    <property type="entry name" value="Thioredoxin-like"/>
    <property type="match status" value="1"/>
</dbReference>
<feature type="compositionally biased region" description="Polar residues" evidence="5">
    <location>
        <begin position="70"/>
        <end position="91"/>
    </location>
</feature>
<dbReference type="InterPro" id="IPR050553">
    <property type="entry name" value="Thioredoxin_ResA/DsbE_sf"/>
</dbReference>
<organism evidence="8 9">
    <name type="scientific">Blastopirellula retiformator</name>
    <dbReference type="NCBI Taxonomy" id="2527970"/>
    <lineage>
        <taxon>Bacteria</taxon>
        <taxon>Pseudomonadati</taxon>
        <taxon>Planctomycetota</taxon>
        <taxon>Planctomycetia</taxon>
        <taxon>Pirellulales</taxon>
        <taxon>Pirellulaceae</taxon>
        <taxon>Blastopirellula</taxon>
    </lineage>
</organism>
<proteinExistence type="predicted"/>
<dbReference type="CDD" id="cd02966">
    <property type="entry name" value="TlpA_like_family"/>
    <property type="match status" value="1"/>
</dbReference>
<feature type="chain" id="PRO_5022994502" evidence="6">
    <location>
        <begin position="22"/>
        <end position="576"/>
    </location>
</feature>
<evidence type="ECO:0000256" key="2">
    <source>
        <dbReference type="ARBA" id="ARBA00022748"/>
    </source>
</evidence>
<dbReference type="PROSITE" id="PS00194">
    <property type="entry name" value="THIOREDOXIN_1"/>
    <property type="match status" value="1"/>
</dbReference>
<dbReference type="Gene3D" id="3.40.30.10">
    <property type="entry name" value="Glutaredoxin"/>
    <property type="match status" value="1"/>
</dbReference>
<dbReference type="PANTHER" id="PTHR42852:SF6">
    <property type="entry name" value="THIOL:DISULFIDE INTERCHANGE PROTEIN DSBE"/>
    <property type="match status" value="1"/>
</dbReference>
<keyword evidence="4" id="KW-0676">Redox-active center</keyword>
<dbReference type="RefSeq" id="WP_186767830.1">
    <property type="nucleotide sequence ID" value="NZ_SJPF01000006.1"/>
</dbReference>
<dbReference type="InterPro" id="IPR013766">
    <property type="entry name" value="Thioredoxin_domain"/>
</dbReference>
<keyword evidence="9" id="KW-1185">Reference proteome</keyword>
<dbReference type="GO" id="GO:0016491">
    <property type="term" value="F:oxidoreductase activity"/>
    <property type="evidence" value="ECO:0007669"/>
    <property type="project" value="InterPro"/>
</dbReference>
<dbReference type="PROSITE" id="PS51352">
    <property type="entry name" value="THIOREDOXIN_2"/>
    <property type="match status" value="1"/>
</dbReference>
<feature type="region of interest" description="Disordered" evidence="5">
    <location>
        <begin position="41"/>
        <end position="104"/>
    </location>
</feature>
<keyword evidence="3" id="KW-1015">Disulfide bond</keyword>
<keyword evidence="6" id="KW-0732">Signal</keyword>
<evidence type="ECO:0000256" key="4">
    <source>
        <dbReference type="ARBA" id="ARBA00023284"/>
    </source>
</evidence>
<gene>
    <name evidence="8" type="primary">resA_9</name>
    <name evidence="8" type="ORF">Enr8_47440</name>
</gene>
<dbReference type="PROSITE" id="PS51257">
    <property type="entry name" value="PROKAR_LIPOPROTEIN"/>
    <property type="match status" value="1"/>
</dbReference>
<feature type="signal peptide" evidence="6">
    <location>
        <begin position="1"/>
        <end position="21"/>
    </location>
</feature>
<dbReference type="AlphaFoldDB" id="A0A5C5UX00"/>
<dbReference type="InterPro" id="IPR013740">
    <property type="entry name" value="Redoxin"/>
</dbReference>
<dbReference type="Proteomes" id="UP000318878">
    <property type="component" value="Unassembled WGS sequence"/>
</dbReference>
<accession>A0A5C5UX00</accession>
<comment type="caution">
    <text evidence="8">The sequence shown here is derived from an EMBL/GenBank/DDBJ whole genome shotgun (WGS) entry which is preliminary data.</text>
</comment>
<dbReference type="GO" id="GO:0017004">
    <property type="term" value="P:cytochrome complex assembly"/>
    <property type="evidence" value="ECO:0007669"/>
    <property type="project" value="UniProtKB-KW"/>
</dbReference>
<reference evidence="8 9" key="1">
    <citation type="submission" date="2019-02" db="EMBL/GenBank/DDBJ databases">
        <title>Deep-cultivation of Planctomycetes and their phenomic and genomic characterization uncovers novel biology.</title>
        <authorList>
            <person name="Wiegand S."/>
            <person name="Jogler M."/>
            <person name="Boedeker C."/>
            <person name="Pinto D."/>
            <person name="Vollmers J."/>
            <person name="Rivas-Marin E."/>
            <person name="Kohn T."/>
            <person name="Peeters S.H."/>
            <person name="Heuer A."/>
            <person name="Rast P."/>
            <person name="Oberbeckmann S."/>
            <person name="Bunk B."/>
            <person name="Jeske O."/>
            <person name="Meyerdierks A."/>
            <person name="Storesund J.E."/>
            <person name="Kallscheuer N."/>
            <person name="Luecker S."/>
            <person name="Lage O.M."/>
            <person name="Pohl T."/>
            <person name="Merkel B.J."/>
            <person name="Hornburger P."/>
            <person name="Mueller R.-W."/>
            <person name="Bruemmer F."/>
            <person name="Labrenz M."/>
            <person name="Spormann A.M."/>
            <person name="Op Den Camp H."/>
            <person name="Overmann J."/>
            <person name="Amann R."/>
            <person name="Jetten M.S.M."/>
            <person name="Mascher T."/>
            <person name="Medema M.H."/>
            <person name="Devos D.P."/>
            <person name="Kaster A.-K."/>
            <person name="Ovreas L."/>
            <person name="Rohde M."/>
            <person name="Galperin M.Y."/>
            <person name="Jogler C."/>
        </authorList>
    </citation>
    <scope>NUCLEOTIDE SEQUENCE [LARGE SCALE GENOMIC DNA]</scope>
    <source>
        <strain evidence="8 9">Enr8</strain>
    </source>
</reference>
<evidence type="ECO:0000256" key="1">
    <source>
        <dbReference type="ARBA" id="ARBA00004196"/>
    </source>
</evidence>
<feature type="compositionally biased region" description="Low complexity" evidence="5">
    <location>
        <begin position="41"/>
        <end position="57"/>
    </location>
</feature>
<dbReference type="GO" id="GO:0030313">
    <property type="term" value="C:cell envelope"/>
    <property type="evidence" value="ECO:0007669"/>
    <property type="project" value="UniProtKB-SubCell"/>
</dbReference>
<evidence type="ECO:0000313" key="8">
    <source>
        <dbReference type="EMBL" id="TWT30087.1"/>
    </source>
</evidence>
<evidence type="ECO:0000256" key="5">
    <source>
        <dbReference type="SAM" id="MobiDB-lite"/>
    </source>
</evidence>